<name>F4SCT6_MELLP</name>
<evidence type="ECO:0000313" key="2">
    <source>
        <dbReference type="EMBL" id="EGF97536.1"/>
    </source>
</evidence>
<dbReference type="KEGG" id="mlr:MELLADRAFT_73721"/>
<feature type="region of interest" description="Disordered" evidence="1">
    <location>
        <begin position="122"/>
        <end position="145"/>
    </location>
</feature>
<protein>
    <submittedName>
        <fullName evidence="2">Uncharacterized protein</fullName>
    </submittedName>
</protein>
<evidence type="ECO:0000256" key="1">
    <source>
        <dbReference type="SAM" id="MobiDB-lite"/>
    </source>
</evidence>
<dbReference type="Proteomes" id="UP000001072">
    <property type="component" value="Unassembled WGS sequence"/>
</dbReference>
<feature type="region of interest" description="Disordered" evidence="1">
    <location>
        <begin position="84"/>
        <end position="105"/>
    </location>
</feature>
<dbReference type="RefSeq" id="XP_007419190.1">
    <property type="nucleotide sequence ID" value="XM_007419128.1"/>
</dbReference>
<dbReference type="AlphaFoldDB" id="F4SCT6"/>
<dbReference type="InParanoid" id="F4SCT6"/>
<proteinExistence type="predicted"/>
<dbReference type="VEuPathDB" id="FungiDB:MELLADRAFT_73721"/>
<organism evidence="3">
    <name type="scientific">Melampsora larici-populina (strain 98AG31 / pathotype 3-4-7)</name>
    <name type="common">Poplar leaf rust fungus</name>
    <dbReference type="NCBI Taxonomy" id="747676"/>
    <lineage>
        <taxon>Eukaryota</taxon>
        <taxon>Fungi</taxon>
        <taxon>Dikarya</taxon>
        <taxon>Basidiomycota</taxon>
        <taxon>Pucciniomycotina</taxon>
        <taxon>Pucciniomycetes</taxon>
        <taxon>Pucciniales</taxon>
        <taxon>Melampsoraceae</taxon>
        <taxon>Melampsora</taxon>
    </lineage>
</organism>
<gene>
    <name evidence="2" type="ORF">MELLADRAFT_73721</name>
</gene>
<reference evidence="3" key="1">
    <citation type="journal article" date="2011" name="Proc. Natl. Acad. Sci. U.S.A.">
        <title>Obligate biotrophy features unraveled by the genomic analysis of rust fungi.</title>
        <authorList>
            <person name="Duplessis S."/>
            <person name="Cuomo C.A."/>
            <person name="Lin Y.-C."/>
            <person name="Aerts A."/>
            <person name="Tisserant E."/>
            <person name="Veneault-Fourrey C."/>
            <person name="Joly D.L."/>
            <person name="Hacquard S."/>
            <person name="Amselem J."/>
            <person name="Cantarel B.L."/>
            <person name="Chiu R."/>
            <person name="Coutinho P.M."/>
            <person name="Feau N."/>
            <person name="Field M."/>
            <person name="Frey P."/>
            <person name="Gelhaye E."/>
            <person name="Goldberg J."/>
            <person name="Grabherr M.G."/>
            <person name="Kodira C.D."/>
            <person name="Kohler A."/>
            <person name="Kuees U."/>
            <person name="Lindquist E.A."/>
            <person name="Lucas S.M."/>
            <person name="Mago R."/>
            <person name="Mauceli E."/>
            <person name="Morin E."/>
            <person name="Murat C."/>
            <person name="Pangilinan J.L."/>
            <person name="Park R."/>
            <person name="Pearson M."/>
            <person name="Quesneville H."/>
            <person name="Rouhier N."/>
            <person name="Sakthikumar S."/>
            <person name="Salamov A.A."/>
            <person name="Schmutz J."/>
            <person name="Selles B."/>
            <person name="Shapiro H."/>
            <person name="Tanguay P."/>
            <person name="Tuskan G.A."/>
            <person name="Henrissat B."/>
            <person name="Van de Peer Y."/>
            <person name="Rouze P."/>
            <person name="Ellis J.G."/>
            <person name="Dodds P.N."/>
            <person name="Schein J.E."/>
            <person name="Zhong S."/>
            <person name="Hamelin R.C."/>
            <person name="Grigoriev I.V."/>
            <person name="Szabo L.J."/>
            <person name="Martin F."/>
        </authorList>
    </citation>
    <scope>NUCLEOTIDE SEQUENCE [LARGE SCALE GENOMIC DNA]</scope>
    <source>
        <strain evidence="3">98AG31 / pathotype 3-4-7</strain>
    </source>
</reference>
<evidence type="ECO:0000313" key="3">
    <source>
        <dbReference type="Proteomes" id="UP000001072"/>
    </source>
</evidence>
<dbReference type="EMBL" id="GL883221">
    <property type="protein sequence ID" value="EGF97536.1"/>
    <property type="molecule type" value="Genomic_DNA"/>
</dbReference>
<accession>F4SCT6</accession>
<keyword evidence="3" id="KW-1185">Reference proteome</keyword>
<sequence length="307" mass="34643">MANVQRSFKATNAMESGNRNIYTPRHLTGQNSFIPRQKKFCFCLVSDGNSYSSQSDTESTSTSDGSWTSKFSFDEKSSLSISTDDASHDFISSQKSDTSRGFPSITLNESVDETRSELNIQIPHNDITSINHLPEDSENEDQEDALSFSSVECSLQAEPKESEINTTTSISDNHSIKSDSLVFDHLKVLLSELRIPDNQSPEYHVSWAFESKFSKPTPSERFKDMLIEMNYFEKTGQIMGNDLEFRIQKLRLENQVRSNDSQLPQPSNRLIRNSWSLFKESKPPWKVFGPVKALSSVDLVTVNGLIA</sequence>
<dbReference type="GeneID" id="18932471"/>
<dbReference type="HOGENOM" id="CLU_906374_0_0_1"/>
<dbReference type="OrthoDB" id="10475617at2759"/>